<comment type="caution">
    <text evidence="5">Lacks conserved residue(s) required for the propagation of feature annotation.</text>
</comment>
<accession>A0A1Q5PV96</accession>
<protein>
    <recommendedName>
        <fullName evidence="6">Ribosomal RNA adenine methylase transferase N-terminal domain-containing protein</fullName>
    </recommendedName>
</protein>
<dbReference type="GO" id="GO:0003723">
    <property type="term" value="F:RNA binding"/>
    <property type="evidence" value="ECO:0007669"/>
    <property type="project" value="UniProtKB-UniRule"/>
</dbReference>
<dbReference type="Proteomes" id="UP000185628">
    <property type="component" value="Unassembled WGS sequence"/>
</dbReference>
<evidence type="ECO:0000256" key="5">
    <source>
        <dbReference type="PROSITE-ProRule" id="PRU01026"/>
    </source>
</evidence>
<feature type="binding site" evidence="5">
    <location>
        <position position="1"/>
    </location>
    <ligand>
        <name>S-adenosyl-L-methionine</name>
        <dbReference type="ChEBI" id="CHEBI:59789"/>
    </ligand>
</feature>
<comment type="caution">
    <text evidence="7">The sequence shown here is derived from an EMBL/GenBank/DDBJ whole genome shotgun (WGS) entry which is preliminary data.</text>
</comment>
<proteinExistence type="inferred from homology"/>
<gene>
    <name evidence="7" type="ORF">BSZ39_12770</name>
</gene>
<feature type="binding site" evidence="5">
    <location>
        <position position="86"/>
    </location>
    <ligand>
        <name>S-adenosyl-L-methionine</name>
        <dbReference type="ChEBI" id="CHEBI:59789"/>
    </ligand>
</feature>
<keyword evidence="8" id="KW-1185">Reference proteome</keyword>
<dbReference type="SMART" id="SM00650">
    <property type="entry name" value="rADc"/>
    <property type="match status" value="1"/>
</dbReference>
<dbReference type="Pfam" id="PF00398">
    <property type="entry name" value="RrnaAD"/>
    <property type="match status" value="1"/>
</dbReference>
<dbReference type="GO" id="GO:0000179">
    <property type="term" value="F:rRNA (adenine-N6,N6-)-dimethyltransferase activity"/>
    <property type="evidence" value="ECO:0007669"/>
    <property type="project" value="UniProtKB-UniRule"/>
</dbReference>
<comment type="similarity">
    <text evidence="5">Belongs to the class I-like SAM-binding methyltransferase superfamily. rRNA adenine N(6)-methyltransferase family.</text>
</comment>
<dbReference type="EMBL" id="MQVR01000158">
    <property type="protein sequence ID" value="OKL51355.1"/>
    <property type="molecule type" value="Genomic_DNA"/>
</dbReference>
<keyword evidence="3 5" id="KW-0949">S-adenosyl-L-methionine</keyword>
<keyword evidence="4 5" id="KW-0694">RNA-binding</keyword>
<evidence type="ECO:0000256" key="2">
    <source>
        <dbReference type="ARBA" id="ARBA00022679"/>
    </source>
</evidence>
<evidence type="ECO:0000313" key="8">
    <source>
        <dbReference type="Proteomes" id="UP000185628"/>
    </source>
</evidence>
<sequence>MEDELEDHAVTALLSSTTTPLHHYEGLNYLVRATDGPIVEIGPERGAITLPLARLDRPLTAVDIDAANVRELRRIVPGDVTVIHHDFFAFHLPQRPHVIVGNLPFHLTTACQSLLSRGRT</sequence>
<dbReference type="SUPFAM" id="SSF53335">
    <property type="entry name" value="S-adenosyl-L-methionine-dependent methyltransferases"/>
    <property type="match status" value="1"/>
</dbReference>
<dbReference type="InterPro" id="IPR020598">
    <property type="entry name" value="rRNA_Ade_methylase_Trfase_N"/>
</dbReference>
<feature type="domain" description="Ribosomal RNA adenine methylase transferase N-terminal" evidence="6">
    <location>
        <begin position="22"/>
        <end position="120"/>
    </location>
</feature>
<dbReference type="InterPro" id="IPR029063">
    <property type="entry name" value="SAM-dependent_MTases_sf"/>
</dbReference>
<feature type="binding site" evidence="5">
    <location>
        <position position="42"/>
    </location>
    <ligand>
        <name>S-adenosyl-L-methionine</name>
        <dbReference type="ChEBI" id="CHEBI:59789"/>
    </ligand>
</feature>
<dbReference type="Gene3D" id="3.40.50.150">
    <property type="entry name" value="Vaccinia Virus protein VP39"/>
    <property type="match status" value="1"/>
</dbReference>
<reference evidence="8" key="1">
    <citation type="submission" date="2016-12" db="EMBL/GenBank/DDBJ databases">
        <authorList>
            <person name="Meng X."/>
        </authorList>
    </citation>
    <scope>NUCLEOTIDE SEQUENCE [LARGE SCALE GENOMIC DNA]</scope>
    <source>
        <strain evidence="8">DSM 19116</strain>
    </source>
</reference>
<dbReference type="STRING" id="208480.SAMN02910418_01420"/>
<evidence type="ECO:0000256" key="1">
    <source>
        <dbReference type="ARBA" id="ARBA00022603"/>
    </source>
</evidence>
<dbReference type="AlphaFoldDB" id="A0A1Q5PV96"/>
<name>A0A1Q5PV96_9ACTO</name>
<feature type="binding site" evidence="5">
    <location>
        <position position="102"/>
    </location>
    <ligand>
        <name>S-adenosyl-L-methionine</name>
        <dbReference type="ChEBI" id="CHEBI:59789"/>
    </ligand>
</feature>
<evidence type="ECO:0000313" key="7">
    <source>
        <dbReference type="EMBL" id="OKL51355.1"/>
    </source>
</evidence>
<feature type="binding site" evidence="5">
    <location>
        <position position="63"/>
    </location>
    <ligand>
        <name>S-adenosyl-L-methionine</name>
        <dbReference type="ChEBI" id="CHEBI:59789"/>
    </ligand>
</feature>
<evidence type="ECO:0000259" key="6">
    <source>
        <dbReference type="SMART" id="SM00650"/>
    </source>
</evidence>
<evidence type="ECO:0000256" key="3">
    <source>
        <dbReference type="ARBA" id="ARBA00022691"/>
    </source>
</evidence>
<keyword evidence="1 5" id="KW-0489">Methyltransferase</keyword>
<organism evidence="7 8">
    <name type="scientific">Bowdeniella nasicola</name>
    <dbReference type="NCBI Taxonomy" id="208480"/>
    <lineage>
        <taxon>Bacteria</taxon>
        <taxon>Bacillati</taxon>
        <taxon>Actinomycetota</taxon>
        <taxon>Actinomycetes</taxon>
        <taxon>Actinomycetales</taxon>
        <taxon>Actinomycetaceae</taxon>
        <taxon>Bowdeniella</taxon>
    </lineage>
</organism>
<evidence type="ECO:0000256" key="4">
    <source>
        <dbReference type="ARBA" id="ARBA00022884"/>
    </source>
</evidence>
<dbReference type="PROSITE" id="PS51689">
    <property type="entry name" value="SAM_RNA_A_N6_MT"/>
    <property type="match status" value="1"/>
</dbReference>
<dbReference type="InterPro" id="IPR001737">
    <property type="entry name" value="KsgA/Erm"/>
</dbReference>
<keyword evidence="2 5" id="KW-0808">Transferase</keyword>